<evidence type="ECO:0000256" key="2">
    <source>
        <dbReference type="ARBA" id="ARBA00009142"/>
    </source>
</evidence>
<gene>
    <name evidence="9" type="ORF">KC207_03000</name>
</gene>
<dbReference type="PANTHER" id="PTHR30269">
    <property type="entry name" value="TRANSMEMBRANE PROTEIN YFCA"/>
    <property type="match status" value="1"/>
</dbReference>
<dbReference type="PANTHER" id="PTHR30269:SF0">
    <property type="entry name" value="MEMBRANE TRANSPORTER PROTEIN YFCA-RELATED"/>
    <property type="match status" value="1"/>
</dbReference>
<evidence type="ECO:0000256" key="1">
    <source>
        <dbReference type="ARBA" id="ARBA00004651"/>
    </source>
</evidence>
<comment type="similarity">
    <text evidence="2 8">Belongs to the 4-toluene sulfonate uptake permease (TSUP) (TC 2.A.102) family.</text>
</comment>
<dbReference type="EMBL" id="JAGSNF010000003">
    <property type="protein sequence ID" value="MBR7742260.1"/>
    <property type="molecule type" value="Genomic_DNA"/>
</dbReference>
<dbReference type="Pfam" id="PF01925">
    <property type="entry name" value="TauE"/>
    <property type="match status" value="1"/>
</dbReference>
<feature type="transmembrane region" description="Helical" evidence="8">
    <location>
        <begin position="186"/>
        <end position="203"/>
    </location>
</feature>
<keyword evidence="3" id="KW-0813">Transport</keyword>
<name>A0A941D7J7_9MICO</name>
<comment type="caution">
    <text evidence="9">The sequence shown here is derived from an EMBL/GenBank/DDBJ whole genome shotgun (WGS) entry which is preliminary data.</text>
</comment>
<evidence type="ECO:0000256" key="3">
    <source>
        <dbReference type="ARBA" id="ARBA00022448"/>
    </source>
</evidence>
<sequence length="257" mass="26128">MSVGEALLVVLAGMGAGTINTIVGSGTLITFPTLLLLGMPPVAANVTNNLGLVPGSLAGSIGYRKELVGARRDLARLVPMSLVGGLVGALLLLVLDPDVFRAVVPVLILLGVVLVVVGPRINRWAAARRDGDGTAASRHTLAMQAGVLGTGVYGGYFGAAQGVLLMGVMGALSSEPVQRLNGYKNVLATVVNAVAAVVFLVVARDLVDWWVVLLVAVGSTLGGVLGATVGRRLPPLVLRGVIVVIGLVAVVNLLVLS</sequence>
<dbReference type="GO" id="GO:0005886">
    <property type="term" value="C:plasma membrane"/>
    <property type="evidence" value="ECO:0007669"/>
    <property type="project" value="UniProtKB-SubCell"/>
</dbReference>
<comment type="subcellular location">
    <subcellularLocation>
        <location evidence="1 8">Cell membrane</location>
        <topology evidence="1 8">Multi-pass membrane protein</topology>
    </subcellularLocation>
</comment>
<feature type="transmembrane region" description="Helical" evidence="8">
    <location>
        <begin position="236"/>
        <end position="256"/>
    </location>
</feature>
<dbReference type="InterPro" id="IPR002781">
    <property type="entry name" value="TM_pro_TauE-like"/>
</dbReference>
<feature type="transmembrane region" description="Helical" evidence="8">
    <location>
        <begin position="74"/>
        <end position="93"/>
    </location>
</feature>
<reference evidence="9" key="1">
    <citation type="submission" date="2021-04" db="EMBL/GenBank/DDBJ databases">
        <title>Phycicoccus avicenniae sp. nov., a novel endophytic actinomycetes isolated from branch of Avicennia mariana.</title>
        <authorList>
            <person name="Tuo L."/>
        </authorList>
    </citation>
    <scope>NUCLEOTIDE SEQUENCE</scope>
    <source>
        <strain evidence="9">BSK3Z-2</strain>
    </source>
</reference>
<evidence type="ECO:0000313" key="9">
    <source>
        <dbReference type="EMBL" id="MBR7742260.1"/>
    </source>
</evidence>
<keyword evidence="5 8" id="KW-0812">Transmembrane</keyword>
<evidence type="ECO:0000256" key="4">
    <source>
        <dbReference type="ARBA" id="ARBA00022475"/>
    </source>
</evidence>
<feature type="transmembrane region" description="Helical" evidence="8">
    <location>
        <begin position="99"/>
        <end position="119"/>
    </location>
</feature>
<organism evidence="9 10">
    <name type="scientific">Phycicoccus avicenniae</name>
    <dbReference type="NCBI Taxonomy" id="2828860"/>
    <lineage>
        <taxon>Bacteria</taxon>
        <taxon>Bacillati</taxon>
        <taxon>Actinomycetota</taxon>
        <taxon>Actinomycetes</taxon>
        <taxon>Micrococcales</taxon>
        <taxon>Intrasporangiaceae</taxon>
        <taxon>Phycicoccus</taxon>
    </lineage>
</organism>
<evidence type="ECO:0000256" key="7">
    <source>
        <dbReference type="ARBA" id="ARBA00023136"/>
    </source>
</evidence>
<protein>
    <recommendedName>
        <fullName evidence="8">Probable membrane transporter protein</fullName>
    </recommendedName>
</protein>
<dbReference type="Proteomes" id="UP000677016">
    <property type="component" value="Unassembled WGS sequence"/>
</dbReference>
<evidence type="ECO:0000256" key="5">
    <source>
        <dbReference type="ARBA" id="ARBA00022692"/>
    </source>
</evidence>
<dbReference type="InterPro" id="IPR052017">
    <property type="entry name" value="TSUP"/>
</dbReference>
<feature type="transmembrane region" description="Helical" evidence="8">
    <location>
        <begin position="209"/>
        <end position="229"/>
    </location>
</feature>
<dbReference type="AlphaFoldDB" id="A0A941D7J7"/>
<feature type="transmembrane region" description="Helical" evidence="8">
    <location>
        <begin position="6"/>
        <end position="31"/>
    </location>
</feature>
<proteinExistence type="inferred from homology"/>
<accession>A0A941D7J7</accession>
<keyword evidence="10" id="KW-1185">Reference proteome</keyword>
<evidence type="ECO:0000256" key="8">
    <source>
        <dbReference type="RuleBase" id="RU363041"/>
    </source>
</evidence>
<keyword evidence="4 8" id="KW-1003">Cell membrane</keyword>
<dbReference type="RefSeq" id="WP_211601413.1">
    <property type="nucleotide sequence ID" value="NZ_JAGSNF010000003.1"/>
</dbReference>
<keyword evidence="6 8" id="KW-1133">Transmembrane helix</keyword>
<evidence type="ECO:0000313" key="10">
    <source>
        <dbReference type="Proteomes" id="UP000677016"/>
    </source>
</evidence>
<keyword evidence="7 8" id="KW-0472">Membrane</keyword>
<evidence type="ECO:0000256" key="6">
    <source>
        <dbReference type="ARBA" id="ARBA00022989"/>
    </source>
</evidence>